<dbReference type="Gene3D" id="3.40.1190.10">
    <property type="entry name" value="Mur-like, catalytic domain"/>
    <property type="match status" value="1"/>
</dbReference>
<keyword evidence="11" id="KW-0479">Metal-binding</keyword>
<feature type="domain" description="Mur ligase C-terminal" evidence="24">
    <location>
        <begin position="299"/>
        <end position="418"/>
    </location>
</feature>
<dbReference type="NCBIfam" id="TIGR01499">
    <property type="entry name" value="folC"/>
    <property type="match status" value="1"/>
</dbReference>
<dbReference type="InterPro" id="IPR013221">
    <property type="entry name" value="Mur_ligase_cen"/>
</dbReference>
<protein>
    <recommendedName>
        <fullName evidence="9">Dihydrofolate synthase/folylpolyglutamate synthase</fullName>
        <ecNumber evidence="7">6.3.2.12</ecNumber>
        <ecNumber evidence="8">6.3.2.17</ecNumber>
    </recommendedName>
    <alternativeName>
        <fullName evidence="18">Folylpoly-gamma-glutamate synthetase-dihydrofolate synthetase</fullName>
    </alternativeName>
    <alternativeName>
        <fullName evidence="16">Folylpolyglutamate synthetase</fullName>
    </alternativeName>
    <alternativeName>
        <fullName evidence="17">Tetrahydrofolylpolyglutamate synthase</fullName>
    </alternativeName>
</protein>
<dbReference type="GO" id="GO:0005524">
    <property type="term" value="F:ATP binding"/>
    <property type="evidence" value="ECO:0007669"/>
    <property type="project" value="UniProtKB-KW"/>
</dbReference>
<evidence type="ECO:0000256" key="7">
    <source>
        <dbReference type="ARBA" id="ARBA00013023"/>
    </source>
</evidence>
<evidence type="ECO:0000259" key="25">
    <source>
        <dbReference type="Pfam" id="PF08245"/>
    </source>
</evidence>
<accession>E1YGS9</accession>
<dbReference type="AlphaFoldDB" id="E1YGS9"/>
<dbReference type="EC" id="6.3.2.17" evidence="8"/>
<keyword evidence="13 23" id="KW-0067">ATP-binding</keyword>
<dbReference type="GO" id="GO:0005737">
    <property type="term" value="C:cytoplasm"/>
    <property type="evidence" value="ECO:0007669"/>
    <property type="project" value="TreeGrafter"/>
</dbReference>
<comment type="cofactor">
    <cofactor evidence="1">
        <name>Mg(2+)</name>
        <dbReference type="ChEBI" id="CHEBI:18420"/>
    </cofactor>
</comment>
<evidence type="ECO:0000256" key="9">
    <source>
        <dbReference type="ARBA" id="ARBA00019357"/>
    </source>
</evidence>
<comment type="pathway">
    <text evidence="3">Cofactor biosynthesis; tetrahydrofolate biosynthesis; 7,8-dihydrofolate from 2-amino-4-hydroxy-6-hydroxymethyl-7,8-dihydropteridine diphosphate and 4-aminobenzoate: step 2/2.</text>
</comment>
<evidence type="ECO:0000256" key="5">
    <source>
        <dbReference type="ARBA" id="ARBA00008276"/>
    </source>
</evidence>
<evidence type="ECO:0000256" key="14">
    <source>
        <dbReference type="ARBA" id="ARBA00022842"/>
    </source>
</evidence>
<dbReference type="PIRSF" id="PIRSF001563">
    <property type="entry name" value="Folylpolyglu_synth"/>
    <property type="match status" value="1"/>
</dbReference>
<evidence type="ECO:0000256" key="10">
    <source>
        <dbReference type="ARBA" id="ARBA00022598"/>
    </source>
</evidence>
<comment type="catalytic activity">
    <reaction evidence="22">
        <text>7,8-dihydropteroate + L-glutamate + ATP = 7,8-dihydrofolate + ADP + phosphate + H(+)</text>
        <dbReference type="Rhea" id="RHEA:23584"/>
        <dbReference type="ChEBI" id="CHEBI:15378"/>
        <dbReference type="ChEBI" id="CHEBI:17839"/>
        <dbReference type="ChEBI" id="CHEBI:29985"/>
        <dbReference type="ChEBI" id="CHEBI:30616"/>
        <dbReference type="ChEBI" id="CHEBI:43474"/>
        <dbReference type="ChEBI" id="CHEBI:57451"/>
        <dbReference type="ChEBI" id="CHEBI:456216"/>
        <dbReference type="EC" id="6.3.2.12"/>
    </reaction>
</comment>
<dbReference type="Gene3D" id="3.90.190.20">
    <property type="entry name" value="Mur ligase, C-terminal domain"/>
    <property type="match status" value="1"/>
</dbReference>
<keyword evidence="12 23" id="KW-0547">Nucleotide-binding</keyword>
<evidence type="ECO:0000256" key="23">
    <source>
        <dbReference type="PIRNR" id="PIRNR001563"/>
    </source>
</evidence>
<keyword evidence="10 23" id="KW-0436">Ligase</keyword>
<dbReference type="InterPro" id="IPR018109">
    <property type="entry name" value="Folylpolyglutamate_synth_CS"/>
</dbReference>
<dbReference type="GO" id="GO:0046656">
    <property type="term" value="P:folic acid biosynthetic process"/>
    <property type="evidence" value="ECO:0007669"/>
    <property type="project" value="UniProtKB-KW"/>
</dbReference>
<evidence type="ECO:0000313" key="26">
    <source>
        <dbReference type="EMBL" id="CBX29773.1"/>
    </source>
</evidence>
<evidence type="ECO:0000256" key="12">
    <source>
        <dbReference type="ARBA" id="ARBA00022741"/>
    </source>
</evidence>
<evidence type="ECO:0000256" key="6">
    <source>
        <dbReference type="ARBA" id="ARBA00011245"/>
    </source>
</evidence>
<keyword evidence="14" id="KW-0460">Magnesium</keyword>
<organism evidence="26">
    <name type="scientific">uncultured Desulfobacterium sp</name>
    <dbReference type="NCBI Taxonomy" id="201089"/>
    <lineage>
        <taxon>Bacteria</taxon>
        <taxon>Pseudomonadati</taxon>
        <taxon>Thermodesulfobacteriota</taxon>
        <taxon>Desulfobacteria</taxon>
        <taxon>Desulfobacterales</taxon>
        <taxon>Desulfobacteriaceae</taxon>
        <taxon>Desulfobacterium</taxon>
        <taxon>environmental samples</taxon>
    </lineage>
</organism>
<dbReference type="SUPFAM" id="SSF53244">
    <property type="entry name" value="MurD-like peptide ligases, peptide-binding domain"/>
    <property type="match status" value="1"/>
</dbReference>
<comment type="function">
    <text evidence="2">Functions in two distinct reactions of the de novo folate biosynthetic pathway. Catalyzes the addition of a glutamate residue to dihydropteroate (7,8-dihydropteroate or H2Pte) to form dihydrofolate (7,8-dihydrofolate monoglutamate or H2Pte-Glu). Also catalyzes successive additions of L-glutamate to tetrahydrofolate or 10-formyltetrahydrofolate or 5,10-methylenetetrahydrofolate, leading to folylpolyglutamate derivatives.</text>
</comment>
<evidence type="ECO:0000256" key="8">
    <source>
        <dbReference type="ARBA" id="ARBA00013025"/>
    </source>
</evidence>
<dbReference type="GO" id="GO:0004326">
    <property type="term" value="F:tetrahydrofolylpolyglutamate synthase activity"/>
    <property type="evidence" value="ECO:0007669"/>
    <property type="project" value="UniProtKB-EC"/>
</dbReference>
<evidence type="ECO:0000256" key="2">
    <source>
        <dbReference type="ARBA" id="ARBA00002714"/>
    </source>
</evidence>
<dbReference type="Pfam" id="PF02875">
    <property type="entry name" value="Mur_ligase_C"/>
    <property type="match status" value="1"/>
</dbReference>
<dbReference type="EC" id="6.3.2.12" evidence="7"/>
<gene>
    <name evidence="26" type="ORF">N47_F14680</name>
</gene>
<evidence type="ECO:0000256" key="3">
    <source>
        <dbReference type="ARBA" id="ARBA00004799"/>
    </source>
</evidence>
<dbReference type="PANTHER" id="PTHR11136">
    <property type="entry name" value="FOLYLPOLYGLUTAMATE SYNTHASE-RELATED"/>
    <property type="match status" value="1"/>
</dbReference>
<evidence type="ECO:0000256" key="15">
    <source>
        <dbReference type="ARBA" id="ARBA00022909"/>
    </source>
</evidence>
<dbReference type="GO" id="GO:0046654">
    <property type="term" value="P:tetrahydrofolate biosynthetic process"/>
    <property type="evidence" value="ECO:0007669"/>
    <property type="project" value="UniProtKB-UniPathway"/>
</dbReference>
<keyword evidence="15" id="KW-0289">Folate biosynthesis</keyword>
<dbReference type="GO" id="GO:0008841">
    <property type="term" value="F:dihydrofolate synthase activity"/>
    <property type="evidence" value="ECO:0007669"/>
    <property type="project" value="UniProtKB-EC"/>
</dbReference>
<comment type="subunit">
    <text evidence="6">Monomer.</text>
</comment>
<comment type="pathway">
    <text evidence="4">Cofactor biosynthesis; tetrahydrofolylpolyglutamate biosynthesis.</text>
</comment>
<comment type="similarity">
    <text evidence="5 23">Belongs to the folylpolyglutamate synthase family.</text>
</comment>
<dbReference type="EMBL" id="FR695873">
    <property type="protein sequence ID" value="CBX29773.1"/>
    <property type="molecule type" value="Genomic_DNA"/>
</dbReference>
<dbReference type="InterPro" id="IPR004101">
    <property type="entry name" value="Mur_ligase_C"/>
</dbReference>
<evidence type="ECO:0000256" key="17">
    <source>
        <dbReference type="ARBA" id="ARBA00030592"/>
    </source>
</evidence>
<evidence type="ECO:0000256" key="13">
    <source>
        <dbReference type="ARBA" id="ARBA00022840"/>
    </source>
</evidence>
<evidence type="ECO:0000256" key="11">
    <source>
        <dbReference type="ARBA" id="ARBA00022723"/>
    </source>
</evidence>
<dbReference type="InterPro" id="IPR036565">
    <property type="entry name" value="Mur-like_cat_sf"/>
</dbReference>
<sequence>MTEFTRKRSMGSKAYNDCLSSMYGLRRFGIKLGLATIKHILSDLGNPQNNYSCIHIAGTNGKGSVASSLSAILQKAGYKVGLFTSPHFVTFNERIRTNNRLISNKNVVESYNAVNQVHKGSREPTFFEFTTAMALYEFSKEKVDWAVIETGMGGRLDATNVIQPEITIVTNISLEHKKYLGTTIEQIAGEKGGIIKRGKPVITGAKQKNAINTLNNIAAKKRAPIYLLGNNFKIKKKKDGTFSYFGINNVWPDMQINLHGDHQIENAALVLAACEILEKKTNLSEKHIRAGLKQTNWPGRLEIVSSSPCVILDGAHNLNASQALHNFLSKEYKGRKITVVTGMLDDKPYKSMLKNILSVSDRAILTKPQIDRALEPEKLYAVSKNLVKDIKIIPKVDEAVKYALETALPDEVICITGSLYVVGEAKAMLSNLTFQHI</sequence>
<dbReference type="Pfam" id="PF08245">
    <property type="entry name" value="Mur_ligase_M"/>
    <property type="match status" value="1"/>
</dbReference>
<dbReference type="GO" id="GO:0046872">
    <property type="term" value="F:metal ion binding"/>
    <property type="evidence" value="ECO:0007669"/>
    <property type="project" value="UniProtKB-KW"/>
</dbReference>
<evidence type="ECO:0000256" key="18">
    <source>
        <dbReference type="ARBA" id="ARBA00032510"/>
    </source>
</evidence>
<dbReference type="InterPro" id="IPR001645">
    <property type="entry name" value="Folylpolyglutamate_synth"/>
</dbReference>
<dbReference type="PROSITE" id="PS01012">
    <property type="entry name" value="FOLYLPOLYGLU_SYNT_2"/>
    <property type="match status" value="1"/>
</dbReference>
<evidence type="ECO:0000256" key="22">
    <source>
        <dbReference type="ARBA" id="ARBA00049161"/>
    </source>
</evidence>
<dbReference type="UniPathway" id="UPA00077">
    <property type="reaction ID" value="UER00157"/>
</dbReference>
<evidence type="ECO:0000256" key="20">
    <source>
        <dbReference type="ARBA" id="ARBA00047808"/>
    </source>
</evidence>
<comment type="catalytic activity">
    <reaction evidence="19">
        <text>(6S)-5,6,7,8-tetrahydrofolyl-(gamma-L-Glu)(n) + L-glutamate + ATP = (6S)-5,6,7,8-tetrahydrofolyl-(gamma-L-Glu)(n+1) + ADP + phosphate + H(+)</text>
        <dbReference type="Rhea" id="RHEA:10580"/>
        <dbReference type="Rhea" id="RHEA-COMP:14738"/>
        <dbReference type="Rhea" id="RHEA-COMP:14740"/>
        <dbReference type="ChEBI" id="CHEBI:15378"/>
        <dbReference type="ChEBI" id="CHEBI:29985"/>
        <dbReference type="ChEBI" id="CHEBI:30616"/>
        <dbReference type="ChEBI" id="CHEBI:43474"/>
        <dbReference type="ChEBI" id="CHEBI:141005"/>
        <dbReference type="ChEBI" id="CHEBI:456216"/>
        <dbReference type="EC" id="6.3.2.17"/>
    </reaction>
</comment>
<reference evidence="26" key="1">
    <citation type="journal article" date="2011" name="Environ. Microbiol.">
        <title>Genomic insights into the metabolic potential of the polycyclic aromatic hydrocarbon degrading sulfate-reducing Deltaproteobacterium N47.</title>
        <authorList>
            <person name="Bergmann F."/>
            <person name="Selesi D."/>
            <person name="Weinmaier T."/>
            <person name="Tischler P."/>
            <person name="Rattei T."/>
            <person name="Meckenstock R.U."/>
        </authorList>
    </citation>
    <scope>NUCLEOTIDE SEQUENCE</scope>
</reference>
<evidence type="ECO:0000256" key="4">
    <source>
        <dbReference type="ARBA" id="ARBA00005150"/>
    </source>
</evidence>
<evidence type="ECO:0000256" key="19">
    <source>
        <dbReference type="ARBA" id="ARBA00047493"/>
    </source>
</evidence>
<evidence type="ECO:0000256" key="21">
    <source>
        <dbReference type="ARBA" id="ARBA00049035"/>
    </source>
</evidence>
<name>E1YGS9_9BACT</name>
<evidence type="ECO:0000256" key="16">
    <source>
        <dbReference type="ARBA" id="ARBA00030048"/>
    </source>
</evidence>
<dbReference type="PANTHER" id="PTHR11136:SF0">
    <property type="entry name" value="DIHYDROFOLATE SYNTHETASE-RELATED"/>
    <property type="match status" value="1"/>
</dbReference>
<evidence type="ECO:0000259" key="24">
    <source>
        <dbReference type="Pfam" id="PF02875"/>
    </source>
</evidence>
<comment type="catalytic activity">
    <reaction evidence="21">
        <text>(6R)-5,10-methylenetetrahydrofolyl-(gamma-L-Glu)(n) + L-glutamate + ATP = (6R)-5,10-methylenetetrahydrofolyl-(gamma-L-Glu)(n+1) + ADP + phosphate + H(+)</text>
        <dbReference type="Rhea" id="RHEA:51912"/>
        <dbReference type="Rhea" id="RHEA-COMP:13257"/>
        <dbReference type="Rhea" id="RHEA-COMP:13258"/>
        <dbReference type="ChEBI" id="CHEBI:15378"/>
        <dbReference type="ChEBI" id="CHEBI:29985"/>
        <dbReference type="ChEBI" id="CHEBI:30616"/>
        <dbReference type="ChEBI" id="CHEBI:43474"/>
        <dbReference type="ChEBI" id="CHEBI:136572"/>
        <dbReference type="ChEBI" id="CHEBI:456216"/>
        <dbReference type="EC" id="6.3.2.17"/>
    </reaction>
</comment>
<proteinExistence type="inferred from homology"/>
<feature type="domain" description="Mur ligase central" evidence="25">
    <location>
        <begin position="56"/>
        <end position="274"/>
    </location>
</feature>
<dbReference type="SUPFAM" id="SSF53623">
    <property type="entry name" value="MurD-like peptide ligases, catalytic domain"/>
    <property type="match status" value="1"/>
</dbReference>
<comment type="catalytic activity">
    <reaction evidence="20">
        <text>10-formyltetrahydrofolyl-(gamma-L-Glu)(n) + L-glutamate + ATP = 10-formyltetrahydrofolyl-(gamma-L-Glu)(n+1) + ADP + phosphate + H(+)</text>
        <dbReference type="Rhea" id="RHEA:51904"/>
        <dbReference type="Rhea" id="RHEA-COMP:13088"/>
        <dbReference type="Rhea" id="RHEA-COMP:14300"/>
        <dbReference type="ChEBI" id="CHEBI:15378"/>
        <dbReference type="ChEBI" id="CHEBI:29985"/>
        <dbReference type="ChEBI" id="CHEBI:30616"/>
        <dbReference type="ChEBI" id="CHEBI:43474"/>
        <dbReference type="ChEBI" id="CHEBI:134413"/>
        <dbReference type="ChEBI" id="CHEBI:456216"/>
        <dbReference type="EC" id="6.3.2.17"/>
    </reaction>
</comment>
<evidence type="ECO:0000256" key="1">
    <source>
        <dbReference type="ARBA" id="ARBA00001946"/>
    </source>
</evidence>
<dbReference type="InterPro" id="IPR036615">
    <property type="entry name" value="Mur_ligase_C_dom_sf"/>
</dbReference>
<dbReference type="FunFam" id="3.40.1190.10:FF:000004">
    <property type="entry name" value="Dihydrofolate synthase/folylpolyglutamate synthase"/>
    <property type="match status" value="1"/>
</dbReference>